<evidence type="ECO:0000256" key="1">
    <source>
        <dbReference type="ARBA" id="ARBA00004752"/>
    </source>
</evidence>
<evidence type="ECO:0000256" key="7">
    <source>
        <dbReference type="PROSITE-ProRule" id="PRU01373"/>
    </source>
</evidence>
<dbReference type="InterPro" id="IPR050979">
    <property type="entry name" value="LD-transpeptidase"/>
</dbReference>
<dbReference type="PROSITE" id="PS52029">
    <property type="entry name" value="LD_TPASE"/>
    <property type="match status" value="1"/>
</dbReference>
<sequence length="198" mass="22843">MYYLKLLLIFCVLLTTTSFAAVKDDNQSTVKVLTHEVIPLSKTTFRERDLITGQSSIVDLTDKSFIVVSVREKGSDGRFYAIDRDGTVWWSGTITSGTMEYRTPSGIFRIFQKKRYHMSKEFPSDDGINNMDYMMKFTLNGHALHKGSVGWLSHGCIHIDPKDVPIIYNWSDHKTKVVITRQSYMPFARNDLKRIYLK</sequence>
<protein>
    <submittedName>
        <fullName evidence="10">L,D-transpeptidase</fullName>
    </submittedName>
</protein>
<feature type="domain" description="L,D-TPase catalytic" evidence="9">
    <location>
        <begin position="68"/>
        <end position="180"/>
    </location>
</feature>
<feature type="active site" description="Nucleophile" evidence="7">
    <location>
        <position position="156"/>
    </location>
</feature>
<dbReference type="Gene3D" id="2.40.440.10">
    <property type="entry name" value="L,D-transpeptidase catalytic domain-like"/>
    <property type="match status" value="1"/>
</dbReference>
<dbReference type="AlphaFoldDB" id="A0A6S6S6V8"/>
<name>A0A6S6S6V8_9BACT</name>
<dbReference type="SUPFAM" id="SSF141523">
    <property type="entry name" value="L,D-transpeptidase catalytic domain-like"/>
    <property type="match status" value="1"/>
</dbReference>
<keyword evidence="8" id="KW-0732">Signal</keyword>
<dbReference type="GO" id="GO:0008360">
    <property type="term" value="P:regulation of cell shape"/>
    <property type="evidence" value="ECO:0007669"/>
    <property type="project" value="UniProtKB-UniRule"/>
</dbReference>
<dbReference type="GO" id="GO:0018104">
    <property type="term" value="P:peptidoglycan-protein cross-linking"/>
    <property type="evidence" value="ECO:0007669"/>
    <property type="project" value="TreeGrafter"/>
</dbReference>
<feature type="chain" id="PRO_5028189630" evidence="8">
    <location>
        <begin position="21"/>
        <end position="198"/>
    </location>
</feature>
<evidence type="ECO:0000256" key="5">
    <source>
        <dbReference type="ARBA" id="ARBA00022984"/>
    </source>
</evidence>
<dbReference type="GO" id="GO:0071555">
    <property type="term" value="P:cell wall organization"/>
    <property type="evidence" value="ECO:0007669"/>
    <property type="project" value="UniProtKB-UniRule"/>
</dbReference>
<evidence type="ECO:0000256" key="2">
    <source>
        <dbReference type="ARBA" id="ARBA00005992"/>
    </source>
</evidence>
<evidence type="ECO:0000313" key="10">
    <source>
        <dbReference type="EMBL" id="CAA6801177.1"/>
    </source>
</evidence>
<feature type="signal peptide" evidence="8">
    <location>
        <begin position="1"/>
        <end position="20"/>
    </location>
</feature>
<evidence type="ECO:0000256" key="4">
    <source>
        <dbReference type="ARBA" id="ARBA00022960"/>
    </source>
</evidence>
<reference evidence="10" key="1">
    <citation type="submission" date="2020-01" db="EMBL/GenBank/DDBJ databases">
        <authorList>
            <person name="Meier V. D."/>
            <person name="Meier V D."/>
        </authorList>
    </citation>
    <scope>NUCLEOTIDE SEQUENCE</scope>
    <source>
        <strain evidence="10">HLG_WM_MAG_01</strain>
    </source>
</reference>
<dbReference type="GO" id="GO:0005576">
    <property type="term" value="C:extracellular region"/>
    <property type="evidence" value="ECO:0007669"/>
    <property type="project" value="TreeGrafter"/>
</dbReference>
<keyword evidence="4 7" id="KW-0133">Cell shape</keyword>
<evidence type="ECO:0000256" key="3">
    <source>
        <dbReference type="ARBA" id="ARBA00022679"/>
    </source>
</evidence>
<dbReference type="PANTHER" id="PTHR30582:SF2">
    <property type="entry name" value="L,D-TRANSPEPTIDASE YCIB-RELATED"/>
    <property type="match status" value="1"/>
</dbReference>
<organism evidence="10">
    <name type="scientific">uncultured Sulfurovum sp</name>
    <dbReference type="NCBI Taxonomy" id="269237"/>
    <lineage>
        <taxon>Bacteria</taxon>
        <taxon>Pseudomonadati</taxon>
        <taxon>Campylobacterota</taxon>
        <taxon>Epsilonproteobacteria</taxon>
        <taxon>Campylobacterales</taxon>
        <taxon>Sulfurovaceae</taxon>
        <taxon>Sulfurovum</taxon>
        <taxon>environmental samples</taxon>
    </lineage>
</organism>
<keyword evidence="6 7" id="KW-0961">Cell wall biogenesis/degradation</keyword>
<evidence type="ECO:0000256" key="6">
    <source>
        <dbReference type="ARBA" id="ARBA00023316"/>
    </source>
</evidence>
<dbReference type="EMBL" id="CACVAS010000020">
    <property type="protein sequence ID" value="CAA6801177.1"/>
    <property type="molecule type" value="Genomic_DNA"/>
</dbReference>
<dbReference type="GO" id="GO:0071972">
    <property type="term" value="F:peptidoglycan L,D-transpeptidase activity"/>
    <property type="evidence" value="ECO:0007669"/>
    <property type="project" value="TreeGrafter"/>
</dbReference>
<proteinExistence type="inferred from homology"/>
<feature type="active site" description="Proton donor/acceptor" evidence="7">
    <location>
        <position position="145"/>
    </location>
</feature>
<accession>A0A6S6S6V8</accession>
<dbReference type="InterPro" id="IPR038063">
    <property type="entry name" value="Transpep_catalytic_dom"/>
</dbReference>
<keyword evidence="3" id="KW-0808">Transferase</keyword>
<comment type="similarity">
    <text evidence="2">Belongs to the YkuD family.</text>
</comment>
<dbReference type="UniPathway" id="UPA00219"/>
<dbReference type="PANTHER" id="PTHR30582">
    <property type="entry name" value="L,D-TRANSPEPTIDASE"/>
    <property type="match status" value="1"/>
</dbReference>
<dbReference type="InterPro" id="IPR005490">
    <property type="entry name" value="LD_TPept_cat_dom"/>
</dbReference>
<evidence type="ECO:0000259" key="9">
    <source>
        <dbReference type="PROSITE" id="PS52029"/>
    </source>
</evidence>
<dbReference type="GO" id="GO:0016740">
    <property type="term" value="F:transferase activity"/>
    <property type="evidence" value="ECO:0007669"/>
    <property type="project" value="UniProtKB-KW"/>
</dbReference>
<gene>
    <name evidence="10" type="ORF">HELGO_WM2410</name>
</gene>
<comment type="pathway">
    <text evidence="1 7">Cell wall biogenesis; peptidoglycan biosynthesis.</text>
</comment>
<keyword evidence="5 7" id="KW-0573">Peptidoglycan synthesis</keyword>
<dbReference type="CDD" id="cd16913">
    <property type="entry name" value="YkuD_like"/>
    <property type="match status" value="1"/>
</dbReference>
<evidence type="ECO:0000256" key="8">
    <source>
        <dbReference type="SAM" id="SignalP"/>
    </source>
</evidence>
<dbReference type="Pfam" id="PF03734">
    <property type="entry name" value="YkuD"/>
    <property type="match status" value="1"/>
</dbReference>